<evidence type="ECO:0000313" key="2">
    <source>
        <dbReference type="EMBL" id="MFC0594248.1"/>
    </source>
</evidence>
<dbReference type="InterPro" id="IPR036390">
    <property type="entry name" value="WH_DNA-bd_sf"/>
</dbReference>
<evidence type="ECO:0000313" key="3">
    <source>
        <dbReference type="Proteomes" id="UP001589834"/>
    </source>
</evidence>
<dbReference type="PANTHER" id="PTHR33164">
    <property type="entry name" value="TRANSCRIPTIONAL REGULATOR, MARR FAMILY"/>
    <property type="match status" value="1"/>
</dbReference>
<keyword evidence="3" id="KW-1185">Reference proteome</keyword>
<dbReference type="Proteomes" id="UP001589834">
    <property type="component" value="Unassembled WGS sequence"/>
</dbReference>
<accession>A0ABV6PYY1</accession>
<organism evidence="2 3">
    <name type="scientific">Ottowia pentelensis</name>
    <dbReference type="NCBI Taxonomy" id="511108"/>
    <lineage>
        <taxon>Bacteria</taxon>
        <taxon>Pseudomonadati</taxon>
        <taxon>Pseudomonadota</taxon>
        <taxon>Betaproteobacteria</taxon>
        <taxon>Burkholderiales</taxon>
        <taxon>Comamonadaceae</taxon>
        <taxon>Ottowia</taxon>
    </lineage>
</organism>
<feature type="domain" description="HTH marR-type" evidence="1">
    <location>
        <begin position="13"/>
        <end position="146"/>
    </location>
</feature>
<dbReference type="RefSeq" id="WP_377484853.1">
    <property type="nucleotide sequence ID" value="NZ_JBHLTN010000043.1"/>
</dbReference>
<dbReference type="SMART" id="SM00347">
    <property type="entry name" value="HTH_MARR"/>
    <property type="match status" value="1"/>
</dbReference>
<proteinExistence type="predicted"/>
<dbReference type="SUPFAM" id="SSF46785">
    <property type="entry name" value="Winged helix' DNA-binding domain"/>
    <property type="match status" value="1"/>
</dbReference>
<dbReference type="PANTHER" id="PTHR33164:SF43">
    <property type="entry name" value="HTH-TYPE TRANSCRIPTIONAL REPRESSOR YETL"/>
    <property type="match status" value="1"/>
</dbReference>
<name>A0ABV6PYY1_9BURK</name>
<dbReference type="PROSITE" id="PS50995">
    <property type="entry name" value="HTH_MARR_2"/>
    <property type="match status" value="1"/>
</dbReference>
<comment type="caution">
    <text evidence="2">The sequence shown here is derived from an EMBL/GenBank/DDBJ whole genome shotgun (WGS) entry which is preliminary data.</text>
</comment>
<dbReference type="InterPro" id="IPR000835">
    <property type="entry name" value="HTH_MarR-typ"/>
</dbReference>
<dbReference type="Gene3D" id="1.10.10.10">
    <property type="entry name" value="Winged helix-like DNA-binding domain superfamily/Winged helix DNA-binding domain"/>
    <property type="match status" value="1"/>
</dbReference>
<gene>
    <name evidence="2" type="ORF">ACFFGG_17000</name>
</gene>
<evidence type="ECO:0000259" key="1">
    <source>
        <dbReference type="PROSITE" id="PS50995"/>
    </source>
</evidence>
<sequence length="163" mass="18426">MPARHLLQPKTLDDMLLYVMWQLQACAGSVVVRLCESEFGITRREWRMVAQLAVHEGVRSSELARHAALDRARTSRALTGLEAKGLVERTPRPGDRREVLVRLTPQGRALHAALLPRVMQINRELLSALDEGEVDQLERFFARLQQRAEAMRVDARGAAERAP</sequence>
<dbReference type="Pfam" id="PF12802">
    <property type="entry name" value="MarR_2"/>
    <property type="match status" value="1"/>
</dbReference>
<dbReference type="InterPro" id="IPR036388">
    <property type="entry name" value="WH-like_DNA-bd_sf"/>
</dbReference>
<reference evidence="2 3" key="1">
    <citation type="submission" date="2024-09" db="EMBL/GenBank/DDBJ databases">
        <authorList>
            <person name="Sun Q."/>
            <person name="Mori K."/>
        </authorList>
    </citation>
    <scope>NUCLEOTIDE SEQUENCE [LARGE SCALE GENOMIC DNA]</scope>
    <source>
        <strain evidence="2 3">NCAIM B.02336</strain>
    </source>
</reference>
<dbReference type="EMBL" id="JBHLTN010000043">
    <property type="protein sequence ID" value="MFC0594248.1"/>
    <property type="molecule type" value="Genomic_DNA"/>
</dbReference>
<dbReference type="PRINTS" id="PR00598">
    <property type="entry name" value="HTHMARR"/>
</dbReference>
<protein>
    <submittedName>
        <fullName evidence="2">MarR family winged helix-turn-helix transcriptional regulator</fullName>
    </submittedName>
</protein>
<dbReference type="InterPro" id="IPR039422">
    <property type="entry name" value="MarR/SlyA-like"/>
</dbReference>